<comment type="function">
    <text evidence="2 11">Endonuclease that specifically degrades the RNA of RNA-DNA hybrids.</text>
</comment>
<dbReference type="RefSeq" id="WP_090728037.1">
    <property type="nucleotide sequence ID" value="NZ_FOOU01000006.1"/>
</dbReference>
<proteinExistence type="inferred from homology"/>
<comment type="cofactor">
    <cofactor evidence="11">
        <name>Mg(2+)</name>
        <dbReference type="ChEBI" id="CHEBI:18420"/>
    </cofactor>
    <text evidence="11">Binds 1 Mg(2+) ion per subunit. May bind a second metal ion at a regulatory site, or after substrate binding.</text>
</comment>
<comment type="subcellular location">
    <subcellularLocation>
        <location evidence="11">Cytoplasm</location>
    </subcellularLocation>
</comment>
<dbReference type="GO" id="GO:0005737">
    <property type="term" value="C:cytoplasm"/>
    <property type="evidence" value="ECO:0007669"/>
    <property type="project" value="UniProtKB-SubCell"/>
</dbReference>
<keyword evidence="7 11" id="KW-0479">Metal-binding</keyword>
<feature type="binding site" evidence="11">
    <location>
        <position position="9"/>
    </location>
    <ligand>
        <name>Mg(2+)</name>
        <dbReference type="ChEBI" id="CHEBI:18420"/>
        <label>1</label>
    </ligand>
</feature>
<dbReference type="InterPro" id="IPR050092">
    <property type="entry name" value="RNase_H"/>
</dbReference>
<dbReference type="OrthoDB" id="7845843at2"/>
<dbReference type="AlphaFoldDB" id="A0A1I2RPE7"/>
<evidence type="ECO:0000313" key="14">
    <source>
        <dbReference type="Proteomes" id="UP000198623"/>
    </source>
</evidence>
<dbReference type="GO" id="GO:0000287">
    <property type="term" value="F:magnesium ion binding"/>
    <property type="evidence" value="ECO:0007669"/>
    <property type="project" value="UniProtKB-UniRule"/>
</dbReference>
<keyword evidence="14" id="KW-1185">Reference proteome</keyword>
<feature type="binding site" evidence="11">
    <location>
        <position position="69"/>
    </location>
    <ligand>
        <name>Mg(2+)</name>
        <dbReference type="ChEBI" id="CHEBI:18420"/>
        <label>1</label>
    </ligand>
</feature>
<dbReference type="InterPro" id="IPR022892">
    <property type="entry name" value="RNaseHI"/>
</dbReference>
<evidence type="ECO:0000256" key="4">
    <source>
        <dbReference type="ARBA" id="ARBA00011245"/>
    </source>
</evidence>
<evidence type="ECO:0000256" key="5">
    <source>
        <dbReference type="ARBA" id="ARBA00012180"/>
    </source>
</evidence>
<feature type="binding site" evidence="11">
    <location>
        <position position="47"/>
    </location>
    <ligand>
        <name>Mg(2+)</name>
        <dbReference type="ChEBI" id="CHEBI:18420"/>
        <label>1</label>
    </ligand>
</feature>
<dbReference type="FunFam" id="3.30.420.10:FF:000089">
    <property type="entry name" value="Ribonuclease H"/>
    <property type="match status" value="1"/>
</dbReference>
<comment type="similarity">
    <text evidence="3 11">Belongs to the RNase H family.</text>
</comment>
<dbReference type="PANTHER" id="PTHR10642">
    <property type="entry name" value="RIBONUCLEASE H1"/>
    <property type="match status" value="1"/>
</dbReference>
<dbReference type="SUPFAM" id="SSF53098">
    <property type="entry name" value="Ribonuclease H-like"/>
    <property type="match status" value="1"/>
</dbReference>
<keyword evidence="10 11" id="KW-0460">Magnesium</keyword>
<keyword evidence="9 11" id="KW-0378">Hydrolase</keyword>
<dbReference type="Proteomes" id="UP000198623">
    <property type="component" value="Unassembled WGS sequence"/>
</dbReference>
<feature type="domain" description="RNase H type-1" evidence="12">
    <location>
        <begin position="1"/>
        <end position="141"/>
    </location>
</feature>
<evidence type="ECO:0000256" key="1">
    <source>
        <dbReference type="ARBA" id="ARBA00000077"/>
    </source>
</evidence>
<dbReference type="EMBL" id="FOOU01000006">
    <property type="protein sequence ID" value="SFG42320.1"/>
    <property type="molecule type" value="Genomic_DNA"/>
</dbReference>
<evidence type="ECO:0000256" key="7">
    <source>
        <dbReference type="ARBA" id="ARBA00022723"/>
    </source>
</evidence>
<evidence type="ECO:0000256" key="11">
    <source>
        <dbReference type="HAMAP-Rule" id="MF_00042"/>
    </source>
</evidence>
<gene>
    <name evidence="11" type="primary">rnhA</name>
    <name evidence="13" type="ORF">SAMN05216175_106220</name>
</gene>
<dbReference type="InterPro" id="IPR012337">
    <property type="entry name" value="RNaseH-like_sf"/>
</dbReference>
<dbReference type="PANTHER" id="PTHR10642:SF26">
    <property type="entry name" value="RIBONUCLEASE H1"/>
    <property type="match status" value="1"/>
</dbReference>
<keyword evidence="6 11" id="KW-0540">Nuclease</keyword>
<reference evidence="14" key="1">
    <citation type="submission" date="2016-10" db="EMBL/GenBank/DDBJ databases">
        <authorList>
            <person name="Varghese N."/>
            <person name="Submissions S."/>
        </authorList>
    </citation>
    <scope>NUCLEOTIDE SEQUENCE [LARGE SCALE GENOMIC DNA]</scope>
    <source>
        <strain evidence="14">CGMCC 1.10971</strain>
    </source>
</reference>
<evidence type="ECO:0000313" key="13">
    <source>
        <dbReference type="EMBL" id="SFG42320.1"/>
    </source>
</evidence>
<evidence type="ECO:0000256" key="10">
    <source>
        <dbReference type="ARBA" id="ARBA00022842"/>
    </source>
</evidence>
<dbReference type="HAMAP" id="MF_00042">
    <property type="entry name" value="RNase_H"/>
    <property type="match status" value="1"/>
</dbReference>
<keyword evidence="8 11" id="KW-0255">Endonuclease</keyword>
<dbReference type="Pfam" id="PF00075">
    <property type="entry name" value="RNase_H"/>
    <property type="match status" value="1"/>
</dbReference>
<dbReference type="InterPro" id="IPR036397">
    <property type="entry name" value="RNaseH_sf"/>
</dbReference>
<dbReference type="GO" id="GO:0004523">
    <property type="term" value="F:RNA-DNA hybrid ribonuclease activity"/>
    <property type="evidence" value="ECO:0007669"/>
    <property type="project" value="UniProtKB-UniRule"/>
</dbReference>
<organism evidence="13 14">
    <name type="scientific">Neptunomonas qingdaonensis</name>
    <dbReference type="NCBI Taxonomy" id="1045558"/>
    <lineage>
        <taxon>Bacteria</taxon>
        <taxon>Pseudomonadati</taxon>
        <taxon>Pseudomonadota</taxon>
        <taxon>Gammaproteobacteria</taxon>
        <taxon>Oceanospirillales</taxon>
        <taxon>Oceanospirillaceae</taxon>
        <taxon>Neptunomonas</taxon>
    </lineage>
</organism>
<evidence type="ECO:0000256" key="8">
    <source>
        <dbReference type="ARBA" id="ARBA00022759"/>
    </source>
</evidence>
<dbReference type="EC" id="3.1.26.4" evidence="5 11"/>
<dbReference type="PROSITE" id="PS50879">
    <property type="entry name" value="RNASE_H_1"/>
    <property type="match status" value="1"/>
</dbReference>
<keyword evidence="11" id="KW-0963">Cytoplasm</keyword>
<evidence type="ECO:0000256" key="2">
    <source>
        <dbReference type="ARBA" id="ARBA00004065"/>
    </source>
</evidence>
<dbReference type="InterPro" id="IPR002156">
    <property type="entry name" value="RNaseH_domain"/>
</dbReference>
<accession>A0A1I2RPE7</accession>
<protein>
    <recommendedName>
        <fullName evidence="5 11">Ribonuclease H</fullName>
        <shortName evidence="11">RNase H</shortName>
        <ecNumber evidence="5 11">3.1.26.4</ecNumber>
    </recommendedName>
</protein>
<feature type="binding site" evidence="11">
    <location>
        <position position="133"/>
    </location>
    <ligand>
        <name>Mg(2+)</name>
        <dbReference type="ChEBI" id="CHEBI:18420"/>
        <label>2</label>
    </ligand>
</feature>
<evidence type="ECO:0000256" key="6">
    <source>
        <dbReference type="ARBA" id="ARBA00022722"/>
    </source>
</evidence>
<evidence type="ECO:0000259" key="12">
    <source>
        <dbReference type="PROSITE" id="PS50879"/>
    </source>
</evidence>
<dbReference type="Gene3D" id="3.30.420.10">
    <property type="entry name" value="Ribonuclease H-like superfamily/Ribonuclease H"/>
    <property type="match status" value="1"/>
</dbReference>
<comment type="catalytic activity">
    <reaction evidence="1 11">
        <text>Endonucleolytic cleavage to 5'-phosphomonoester.</text>
        <dbReference type="EC" id="3.1.26.4"/>
    </reaction>
</comment>
<feature type="binding site" evidence="11">
    <location>
        <position position="9"/>
    </location>
    <ligand>
        <name>Mg(2+)</name>
        <dbReference type="ChEBI" id="CHEBI:18420"/>
        <label>2</label>
    </ligand>
</feature>
<dbReference type="GO" id="GO:0003676">
    <property type="term" value="F:nucleic acid binding"/>
    <property type="evidence" value="ECO:0007669"/>
    <property type="project" value="InterPro"/>
</dbReference>
<dbReference type="GO" id="GO:0043137">
    <property type="term" value="P:DNA replication, removal of RNA primer"/>
    <property type="evidence" value="ECO:0007669"/>
    <property type="project" value="TreeGrafter"/>
</dbReference>
<dbReference type="NCBIfam" id="NF001236">
    <property type="entry name" value="PRK00203.1"/>
    <property type="match status" value="1"/>
</dbReference>
<name>A0A1I2RPE7_9GAMM</name>
<dbReference type="CDD" id="cd09278">
    <property type="entry name" value="RNase_HI_prokaryote_like"/>
    <property type="match status" value="1"/>
</dbReference>
<dbReference type="STRING" id="1045558.SAMN05216175_106220"/>
<evidence type="ECO:0000256" key="3">
    <source>
        <dbReference type="ARBA" id="ARBA00005300"/>
    </source>
</evidence>
<sequence length="147" mass="16437">MKVVEIFTDGACKGNPGPGGWGAVLRYGDKEKLLWGGDKDTTNNRMELLAAIEALSALNKSCSVVLTTDSQYVRKGITEWIAGWRKNGWKTAAKKPVKNADLWQRLDDLSAQYKIDWRWVKGHSGHPENELADQLANRGVDEILKRV</sequence>
<comment type="subunit">
    <text evidence="4 11">Monomer.</text>
</comment>
<evidence type="ECO:0000256" key="9">
    <source>
        <dbReference type="ARBA" id="ARBA00022801"/>
    </source>
</evidence>